<dbReference type="InterPro" id="IPR011761">
    <property type="entry name" value="ATP-grasp"/>
</dbReference>
<dbReference type="GO" id="GO:0046872">
    <property type="term" value="F:metal ion binding"/>
    <property type="evidence" value="ECO:0007669"/>
    <property type="project" value="InterPro"/>
</dbReference>
<keyword evidence="1" id="KW-0547">Nucleotide-binding</keyword>
<keyword evidence="1" id="KW-0067">ATP-binding</keyword>
<dbReference type="EMBL" id="PKHA01000001">
    <property type="protein sequence ID" value="PKY99770.1"/>
    <property type="molecule type" value="Genomic_DNA"/>
</dbReference>
<sequence length="306" mass="34553">MTKPIVTLATCADYPELDVDDQALPDALAERGIEPRIAVWNDPDVDWNEAGIVVLRSVRDYAKKRNYESFLRWAHSVPRLLNHPAVVDWNSDKHYLQRMSGHGVPMIPTMWLEPERGFSKHQVHTRFPAHGDFVVKPAVSSGGRGTGRYTATDARSRSEAINDAMHHLGRGRTVMVQRYLEEVDRKGELSLVYFNGVLSHAVEKAPMLHPSFRSTDEVHEEIVTAREPSEQEWLWGERVRKAIHGLIKETAGRDIQLLFNRVDVVSDGQGGFYLMEVSLIDAGLYLGSTPEALTNFADAIAQRAFW</sequence>
<protein>
    <submittedName>
        <fullName evidence="3">Glutathione synthetase</fullName>
    </submittedName>
</protein>
<comment type="caution">
    <text evidence="3">The sequence shown here is derived from an EMBL/GenBank/DDBJ whole genome shotgun (WGS) entry which is preliminary data.</text>
</comment>
<dbReference type="Pfam" id="PF02955">
    <property type="entry name" value="GSH-S_ATP"/>
    <property type="match status" value="1"/>
</dbReference>
<evidence type="ECO:0000313" key="4">
    <source>
        <dbReference type="Proteomes" id="UP000234778"/>
    </source>
</evidence>
<dbReference type="PANTHER" id="PTHR39217:SF1">
    <property type="entry name" value="GLUTATHIONE SYNTHETASE"/>
    <property type="match status" value="1"/>
</dbReference>
<dbReference type="GO" id="GO:0005524">
    <property type="term" value="F:ATP binding"/>
    <property type="evidence" value="ECO:0007669"/>
    <property type="project" value="UniProtKB-UniRule"/>
</dbReference>
<dbReference type="GeneID" id="81707828"/>
<dbReference type="AlphaFoldDB" id="A0A2I1KVW1"/>
<dbReference type="Gene3D" id="3.30.470.20">
    <property type="entry name" value="ATP-grasp fold, B domain"/>
    <property type="match status" value="1"/>
</dbReference>
<gene>
    <name evidence="3" type="ORF">CYJ26_02550</name>
</gene>
<dbReference type="Proteomes" id="UP000234778">
    <property type="component" value="Unassembled WGS sequence"/>
</dbReference>
<evidence type="ECO:0000259" key="2">
    <source>
        <dbReference type="PROSITE" id="PS50975"/>
    </source>
</evidence>
<dbReference type="InterPro" id="IPR053191">
    <property type="entry name" value="DcsG_Biosynth_Enzyme"/>
</dbReference>
<evidence type="ECO:0000256" key="1">
    <source>
        <dbReference type="PROSITE-ProRule" id="PRU00409"/>
    </source>
</evidence>
<dbReference type="SUPFAM" id="SSF56059">
    <property type="entry name" value="Glutathione synthetase ATP-binding domain-like"/>
    <property type="match status" value="1"/>
</dbReference>
<accession>A0A2I1KVW1</accession>
<name>A0A2I1KVW1_9ACTO</name>
<dbReference type="RefSeq" id="WP_006549379.1">
    <property type="nucleotide sequence ID" value="NZ_CP136961.1"/>
</dbReference>
<dbReference type="GO" id="GO:0004363">
    <property type="term" value="F:glutathione synthase activity"/>
    <property type="evidence" value="ECO:0007669"/>
    <property type="project" value="InterPro"/>
</dbReference>
<proteinExistence type="predicted"/>
<reference evidence="3 4" key="1">
    <citation type="submission" date="2017-12" db="EMBL/GenBank/DDBJ databases">
        <title>Phylogenetic diversity of female urinary microbiome.</title>
        <authorList>
            <person name="Thomas-White K."/>
            <person name="Wolfe A.J."/>
        </authorList>
    </citation>
    <scope>NUCLEOTIDE SEQUENCE [LARGE SCALE GENOMIC DNA]</scope>
    <source>
        <strain evidence="3 4">UMB0319</strain>
    </source>
</reference>
<feature type="domain" description="ATP-grasp" evidence="2">
    <location>
        <begin position="96"/>
        <end position="305"/>
    </location>
</feature>
<dbReference type="PROSITE" id="PS50975">
    <property type="entry name" value="ATP_GRASP"/>
    <property type="match status" value="1"/>
</dbReference>
<dbReference type="PANTHER" id="PTHR39217">
    <property type="match status" value="1"/>
</dbReference>
<organism evidence="3 4">
    <name type="scientific">Actinomyces urogenitalis</name>
    <dbReference type="NCBI Taxonomy" id="103621"/>
    <lineage>
        <taxon>Bacteria</taxon>
        <taxon>Bacillati</taxon>
        <taxon>Actinomycetota</taxon>
        <taxon>Actinomycetes</taxon>
        <taxon>Actinomycetales</taxon>
        <taxon>Actinomycetaceae</taxon>
        <taxon>Actinomyces</taxon>
    </lineage>
</organism>
<evidence type="ECO:0000313" key="3">
    <source>
        <dbReference type="EMBL" id="PKY99770.1"/>
    </source>
</evidence>
<dbReference type="InterPro" id="IPR004218">
    <property type="entry name" value="GSHS_ATP-bd"/>
</dbReference>